<sequence>MRKDDYSQEYIILEFALIIQDDSSEDDEDEIKRYAKAKLVISNEESVLQWWKKWSINYPTLDVLAGSLLITYILVGIMDRVSIVSLNVASRKRALLIGNKNYKRGKTLQYCTNNAQDLSVKLCAIHFQTTLGTDLNCDAMEAMIETFIKEICTGDLVFFFFSGYGAHWNDQNFLVPIDDNQITEPSMFNYQAVNAQDILKSIMNCSPSAAIFMLDACRSYPMHHITGWTGPLDFGGLVSMEAPKNSLVIFPCQANKTIADKSIDGQHSHFMTHVFEYIDQPNLPFNDALALICDDVMNTSNNEQSPFQVNALRKNLMLNSQNQSGIKHKLNLRVQQILNDAQNESMIDLGHQELSDRDVGAIIQEAIIKKRCSKLWLPGNKITLFGAANLSIALLHNTTLERLYLYGNRLTDKGVKYLAKALSMNNSALKVLNLQEIGVTDIGVEYLSEMLQKNTKLTVLCLSKNDISDIGLRIFANCLKRYNNTLQCLDLSENKRITDMSLDVIQEMIEHKRSLNELSIYDCNLSRMGKERLKKFIRAKKNINIFINNWAE</sequence>
<comment type="caution">
    <text evidence="2">The sequence shown here is derived from an EMBL/GenBank/DDBJ whole genome shotgun (WGS) entry which is preliminary data.</text>
</comment>
<feature type="domain" description="Peptidase C14 caspase" evidence="1">
    <location>
        <begin position="91"/>
        <end position="316"/>
    </location>
</feature>
<dbReference type="PANTHER" id="PTHR22576:SF37">
    <property type="entry name" value="MUCOSA-ASSOCIATED LYMPHOID TISSUE LYMPHOMA TRANSLOCATION PROTEIN 1"/>
    <property type="match status" value="1"/>
</dbReference>
<dbReference type="GO" id="GO:0006508">
    <property type="term" value="P:proteolysis"/>
    <property type="evidence" value="ECO:0007669"/>
    <property type="project" value="InterPro"/>
</dbReference>
<dbReference type="InterPro" id="IPR029030">
    <property type="entry name" value="Caspase-like_dom_sf"/>
</dbReference>
<evidence type="ECO:0000313" key="2">
    <source>
        <dbReference type="EMBL" id="CAF3891433.1"/>
    </source>
</evidence>
<dbReference type="AlphaFoldDB" id="A0A819H353"/>
<gene>
    <name evidence="2" type="ORF">OVN521_LOCUS9004</name>
</gene>
<organism evidence="2 3">
    <name type="scientific">Rotaria magnacalcarata</name>
    <dbReference type="NCBI Taxonomy" id="392030"/>
    <lineage>
        <taxon>Eukaryota</taxon>
        <taxon>Metazoa</taxon>
        <taxon>Spiralia</taxon>
        <taxon>Gnathifera</taxon>
        <taxon>Rotifera</taxon>
        <taxon>Eurotatoria</taxon>
        <taxon>Bdelloidea</taxon>
        <taxon>Philodinida</taxon>
        <taxon>Philodinidae</taxon>
        <taxon>Rotaria</taxon>
    </lineage>
</organism>
<evidence type="ECO:0000259" key="1">
    <source>
        <dbReference type="Pfam" id="PF00656"/>
    </source>
</evidence>
<dbReference type="GO" id="GO:0004197">
    <property type="term" value="F:cysteine-type endopeptidase activity"/>
    <property type="evidence" value="ECO:0007669"/>
    <property type="project" value="InterPro"/>
</dbReference>
<dbReference type="InterPro" id="IPR001611">
    <property type="entry name" value="Leu-rich_rpt"/>
</dbReference>
<name>A0A819H353_9BILA</name>
<dbReference type="Pfam" id="PF00656">
    <property type="entry name" value="Peptidase_C14"/>
    <property type="match status" value="1"/>
</dbReference>
<dbReference type="Gene3D" id="3.80.10.10">
    <property type="entry name" value="Ribonuclease Inhibitor"/>
    <property type="match status" value="2"/>
</dbReference>
<dbReference type="SMART" id="SM00368">
    <property type="entry name" value="LRR_RI"/>
    <property type="match status" value="6"/>
</dbReference>
<dbReference type="InterPro" id="IPR052039">
    <property type="entry name" value="Caspase-related_regulators"/>
</dbReference>
<dbReference type="Pfam" id="PF13516">
    <property type="entry name" value="LRR_6"/>
    <property type="match status" value="3"/>
</dbReference>
<dbReference type="PANTHER" id="PTHR22576">
    <property type="entry name" value="MUCOSA ASSOCIATED LYMPHOID TISSUE LYMPHOMA TRANSLOCATION PROTEIN 1/PARACASPASE"/>
    <property type="match status" value="1"/>
</dbReference>
<dbReference type="Gene3D" id="3.40.50.1460">
    <property type="match status" value="1"/>
</dbReference>
<dbReference type="SUPFAM" id="SSF52129">
    <property type="entry name" value="Caspase-like"/>
    <property type="match status" value="1"/>
</dbReference>
<dbReference type="InterPro" id="IPR032675">
    <property type="entry name" value="LRR_dom_sf"/>
</dbReference>
<keyword evidence="3" id="KW-1185">Reference proteome</keyword>
<reference evidence="2" key="1">
    <citation type="submission" date="2021-02" db="EMBL/GenBank/DDBJ databases">
        <authorList>
            <person name="Nowell W R."/>
        </authorList>
    </citation>
    <scope>NUCLEOTIDE SEQUENCE</scope>
</reference>
<protein>
    <recommendedName>
        <fullName evidence="1">Peptidase C14 caspase domain-containing protein</fullName>
    </recommendedName>
</protein>
<dbReference type="EMBL" id="CAJOBG010001073">
    <property type="protein sequence ID" value="CAF3891433.1"/>
    <property type="molecule type" value="Genomic_DNA"/>
</dbReference>
<dbReference type="Proteomes" id="UP000663866">
    <property type="component" value="Unassembled WGS sequence"/>
</dbReference>
<evidence type="ECO:0000313" key="3">
    <source>
        <dbReference type="Proteomes" id="UP000663866"/>
    </source>
</evidence>
<dbReference type="SUPFAM" id="SSF52047">
    <property type="entry name" value="RNI-like"/>
    <property type="match status" value="1"/>
</dbReference>
<dbReference type="InterPro" id="IPR011600">
    <property type="entry name" value="Pept_C14_caspase"/>
</dbReference>
<accession>A0A819H353</accession>
<proteinExistence type="predicted"/>